<evidence type="ECO:0000256" key="1">
    <source>
        <dbReference type="SAM" id="MobiDB-lite"/>
    </source>
</evidence>
<feature type="region of interest" description="Disordered" evidence="1">
    <location>
        <begin position="210"/>
        <end position="239"/>
    </location>
</feature>
<feature type="region of interest" description="Disordered" evidence="1">
    <location>
        <begin position="148"/>
        <end position="181"/>
    </location>
</feature>
<feature type="compositionally biased region" description="Low complexity" evidence="1">
    <location>
        <begin position="122"/>
        <end position="133"/>
    </location>
</feature>
<feature type="non-terminal residue" evidence="2">
    <location>
        <position position="1"/>
    </location>
</feature>
<dbReference type="EMBL" id="ASPP01010538">
    <property type="protein sequence ID" value="ETO22696.1"/>
    <property type="molecule type" value="Genomic_DNA"/>
</dbReference>
<evidence type="ECO:0000313" key="3">
    <source>
        <dbReference type="Proteomes" id="UP000023152"/>
    </source>
</evidence>
<name>X6N9G1_RETFI</name>
<keyword evidence="3" id="KW-1185">Reference proteome</keyword>
<dbReference type="Proteomes" id="UP000023152">
    <property type="component" value="Unassembled WGS sequence"/>
</dbReference>
<protein>
    <submittedName>
        <fullName evidence="2">Calcium binding hemolysin protein</fullName>
    </submittedName>
</protein>
<proteinExistence type="predicted"/>
<feature type="compositionally biased region" description="Basic and acidic residues" evidence="1">
    <location>
        <begin position="220"/>
        <end position="239"/>
    </location>
</feature>
<sequence>GWDDLAFFDAFLAFFVIFIGDWQHFYHSHSPNVPIPPFHLTPDEVQQKMANEMIATGHPLSKSIDASTVIQASSVIRAENDNEQKTHELTTVIVTENDSPQHAMDGDGDGDGDNPSHRRRSFSQSMSASQSLQYSINVEGRHTTDEVDHANTTQKVKMTVSSSSSTPSTPTMTSVSLSKSSAGGSYIGGLKSWGTKIYKAAANSVSSMSTTATANGTSDTNHHKDSLEHESNGNFGRIKDRWAEKSLKRQNKQESRNTYDEQGLRYLKVLCQSQLFRIWFVQQQEHALHPDTKLQVLQVCLINFINKTK</sequence>
<feature type="compositionally biased region" description="Low complexity" evidence="1">
    <location>
        <begin position="158"/>
        <end position="181"/>
    </location>
</feature>
<gene>
    <name evidence="2" type="ORF">RFI_14497</name>
</gene>
<reference evidence="2 3" key="1">
    <citation type="journal article" date="2013" name="Curr. Biol.">
        <title>The Genome of the Foraminiferan Reticulomyxa filosa.</title>
        <authorList>
            <person name="Glockner G."/>
            <person name="Hulsmann N."/>
            <person name="Schleicher M."/>
            <person name="Noegel A.A."/>
            <person name="Eichinger L."/>
            <person name="Gallinger C."/>
            <person name="Pawlowski J."/>
            <person name="Sierra R."/>
            <person name="Euteneuer U."/>
            <person name="Pillet L."/>
            <person name="Moustafa A."/>
            <person name="Platzer M."/>
            <person name="Groth M."/>
            <person name="Szafranski K."/>
            <person name="Schliwa M."/>
        </authorList>
    </citation>
    <scope>NUCLEOTIDE SEQUENCE [LARGE SCALE GENOMIC DNA]</scope>
</reference>
<dbReference type="AlphaFoldDB" id="X6N9G1"/>
<feature type="region of interest" description="Disordered" evidence="1">
    <location>
        <begin position="93"/>
        <end position="133"/>
    </location>
</feature>
<feature type="compositionally biased region" description="Polar residues" evidence="1">
    <location>
        <begin position="210"/>
        <end position="219"/>
    </location>
</feature>
<organism evidence="2 3">
    <name type="scientific">Reticulomyxa filosa</name>
    <dbReference type="NCBI Taxonomy" id="46433"/>
    <lineage>
        <taxon>Eukaryota</taxon>
        <taxon>Sar</taxon>
        <taxon>Rhizaria</taxon>
        <taxon>Retaria</taxon>
        <taxon>Foraminifera</taxon>
        <taxon>Monothalamids</taxon>
        <taxon>Reticulomyxidae</taxon>
        <taxon>Reticulomyxa</taxon>
    </lineage>
</organism>
<comment type="caution">
    <text evidence="2">The sequence shown here is derived from an EMBL/GenBank/DDBJ whole genome shotgun (WGS) entry which is preliminary data.</text>
</comment>
<evidence type="ECO:0000313" key="2">
    <source>
        <dbReference type="EMBL" id="ETO22696.1"/>
    </source>
</evidence>
<accession>X6N9G1</accession>